<dbReference type="Proteomes" id="UP001212123">
    <property type="component" value="Unassembled WGS sequence"/>
</dbReference>
<proteinExistence type="predicted"/>
<evidence type="ECO:0000313" key="1">
    <source>
        <dbReference type="EMBL" id="MDB9488264.1"/>
    </source>
</evidence>
<dbReference type="EMBL" id="JAQMTU010000109">
    <property type="protein sequence ID" value="MDB9488264.1"/>
    <property type="molecule type" value="Genomic_DNA"/>
</dbReference>
<dbReference type="RefSeq" id="WP_271806040.1">
    <property type="nucleotide sequence ID" value="NZ_JAQMTU010000109.1"/>
</dbReference>
<organism evidence="1 2">
    <name type="scientific">Dolichospermum circinale CS-537/01</name>
    <dbReference type="NCBI Taxonomy" id="3021739"/>
    <lineage>
        <taxon>Bacteria</taxon>
        <taxon>Bacillati</taxon>
        <taxon>Cyanobacteriota</taxon>
        <taxon>Cyanophyceae</taxon>
        <taxon>Nostocales</taxon>
        <taxon>Aphanizomenonaceae</taxon>
        <taxon>Dolichospermum</taxon>
        <taxon>Dolichospermum circinale</taxon>
    </lineage>
</organism>
<keyword evidence="2" id="KW-1185">Reference proteome</keyword>
<accession>A0ABT5A8K4</accession>
<name>A0ABT5A8K4_9CYAN</name>
<protein>
    <recommendedName>
        <fullName evidence="3">C-type lysozyme inhibitor domain-containing protein</fullName>
    </recommendedName>
</protein>
<sequence length="134" mass="15315">MKKLHKLLMTTTVIISIFGWNIYSTQAQIPTNMENFRKGQTHPLVCDWVQNTTRATNRVVFQSNGTLNIVYGLGNMDIYKWAAPNSSSGTVQLTNGYKMIDFSPRNSLPNRSESYALNQNRILSFLGREYRCKS</sequence>
<comment type="caution">
    <text evidence="1">The sequence shown here is derived from an EMBL/GenBank/DDBJ whole genome shotgun (WGS) entry which is preliminary data.</text>
</comment>
<evidence type="ECO:0008006" key="3">
    <source>
        <dbReference type="Google" id="ProtNLM"/>
    </source>
</evidence>
<evidence type="ECO:0000313" key="2">
    <source>
        <dbReference type="Proteomes" id="UP001212123"/>
    </source>
</evidence>
<gene>
    <name evidence="1" type="ORF">PN492_17205</name>
</gene>
<reference evidence="1 2" key="1">
    <citation type="submission" date="2023-01" db="EMBL/GenBank/DDBJ databases">
        <title>Genomes from the Australian National Cyanobacteria Reference Collection.</title>
        <authorList>
            <person name="Willis A."/>
            <person name="Lee E.M.F."/>
        </authorList>
    </citation>
    <scope>NUCLEOTIDE SEQUENCE [LARGE SCALE GENOMIC DNA]</scope>
    <source>
        <strain evidence="1 2">CS-537/01</strain>
    </source>
</reference>